<reference evidence="2" key="1">
    <citation type="submission" date="2019-02" db="EMBL/GenBank/DDBJ databases">
        <authorList>
            <person name="Gruber-Vodicka R. H."/>
            <person name="Seah K. B. B."/>
        </authorList>
    </citation>
    <scope>NUCLEOTIDE SEQUENCE</scope>
    <source>
        <strain evidence="2">BECK_BY7</strain>
    </source>
</reference>
<evidence type="ECO:0000256" key="1">
    <source>
        <dbReference type="SAM" id="MobiDB-lite"/>
    </source>
</evidence>
<protein>
    <submittedName>
        <fullName evidence="2">Uncharacterized protein</fullName>
    </submittedName>
</protein>
<proteinExistence type="predicted"/>
<name>A0A450X6V4_9GAMM</name>
<feature type="compositionally biased region" description="Basic and acidic residues" evidence="1">
    <location>
        <begin position="79"/>
        <end position="93"/>
    </location>
</feature>
<evidence type="ECO:0000313" key="2">
    <source>
        <dbReference type="EMBL" id="VFK25016.1"/>
    </source>
</evidence>
<gene>
    <name evidence="2" type="ORF">BECKLFY1418C_GA0070996_12092</name>
</gene>
<dbReference type="AlphaFoldDB" id="A0A450X6V4"/>
<feature type="region of interest" description="Disordered" evidence="1">
    <location>
        <begin position="74"/>
        <end position="93"/>
    </location>
</feature>
<sequence length="93" mass="10290">MYLDLDPARWPKDGNIIDHPIIKQFLAGYDSGQNEEDGADGGPGFGEEYAIDDINDIHKKYPLVDDADSSQHSALIDAVDGRNLDHRRPAGNR</sequence>
<feature type="region of interest" description="Disordered" evidence="1">
    <location>
        <begin position="29"/>
        <end position="49"/>
    </location>
</feature>
<organism evidence="2">
    <name type="scientific">Candidatus Kentrum sp. LFY</name>
    <dbReference type="NCBI Taxonomy" id="2126342"/>
    <lineage>
        <taxon>Bacteria</taxon>
        <taxon>Pseudomonadati</taxon>
        <taxon>Pseudomonadota</taxon>
        <taxon>Gammaproteobacteria</taxon>
        <taxon>Candidatus Kentrum</taxon>
    </lineage>
</organism>
<accession>A0A450X6V4</accession>
<dbReference type="EMBL" id="CAADFN010000209">
    <property type="protein sequence ID" value="VFK25016.1"/>
    <property type="molecule type" value="Genomic_DNA"/>
</dbReference>